<dbReference type="PANTHER" id="PTHR43244:SF2">
    <property type="entry name" value="CONSERVED HYPOTHETICAL ALANINE AND PROLINE-RICH PROTEIN"/>
    <property type="match status" value="1"/>
</dbReference>
<dbReference type="Proteomes" id="UP001500121">
    <property type="component" value="Unassembled WGS sequence"/>
</dbReference>
<gene>
    <name evidence="2" type="ORF">GCM10025783_33010</name>
</gene>
<evidence type="ECO:0000313" key="3">
    <source>
        <dbReference type="Proteomes" id="UP001500121"/>
    </source>
</evidence>
<dbReference type="EMBL" id="BAABLP010000010">
    <property type="protein sequence ID" value="GAA4757017.1"/>
    <property type="molecule type" value="Genomic_DNA"/>
</dbReference>
<dbReference type="InterPro" id="IPR011251">
    <property type="entry name" value="Luciferase-like_dom"/>
</dbReference>
<dbReference type="Pfam" id="PF00296">
    <property type="entry name" value="Bac_luciferase"/>
    <property type="match status" value="1"/>
</dbReference>
<accession>A0ABP8ZHK5</accession>
<organism evidence="2 3">
    <name type="scientific">Amnibacterium soli</name>
    <dbReference type="NCBI Taxonomy" id="1282736"/>
    <lineage>
        <taxon>Bacteria</taxon>
        <taxon>Bacillati</taxon>
        <taxon>Actinomycetota</taxon>
        <taxon>Actinomycetes</taxon>
        <taxon>Micrococcales</taxon>
        <taxon>Microbacteriaceae</taxon>
        <taxon>Amnibacterium</taxon>
    </lineage>
</organism>
<dbReference type="NCBIfam" id="TIGR03617">
    <property type="entry name" value="F420_MSMEG_2256"/>
    <property type="match status" value="1"/>
</dbReference>
<evidence type="ECO:0000259" key="1">
    <source>
        <dbReference type="Pfam" id="PF00296"/>
    </source>
</evidence>
<protein>
    <submittedName>
        <fullName evidence="2">LLM class F420-dependent oxidoreductase</fullName>
    </submittedName>
</protein>
<reference evidence="3" key="1">
    <citation type="journal article" date="2019" name="Int. J. Syst. Evol. Microbiol.">
        <title>The Global Catalogue of Microorganisms (GCM) 10K type strain sequencing project: providing services to taxonomists for standard genome sequencing and annotation.</title>
        <authorList>
            <consortium name="The Broad Institute Genomics Platform"/>
            <consortium name="The Broad Institute Genome Sequencing Center for Infectious Disease"/>
            <person name="Wu L."/>
            <person name="Ma J."/>
        </authorList>
    </citation>
    <scope>NUCLEOTIDE SEQUENCE [LARGE SCALE GENOMIC DNA]</scope>
    <source>
        <strain evidence="3">JCM 19015</strain>
    </source>
</reference>
<dbReference type="RefSeq" id="WP_345482452.1">
    <property type="nucleotide sequence ID" value="NZ_BAABLP010000010.1"/>
</dbReference>
<keyword evidence="3" id="KW-1185">Reference proteome</keyword>
<dbReference type="InterPro" id="IPR050564">
    <property type="entry name" value="F420-G6PD/mer"/>
</dbReference>
<dbReference type="PANTHER" id="PTHR43244">
    <property type="match status" value="1"/>
</dbReference>
<dbReference type="InterPro" id="IPR019919">
    <property type="entry name" value="Lucif-like_OxRdtase_MSMEG_2256"/>
</dbReference>
<feature type="domain" description="Luciferase-like" evidence="1">
    <location>
        <begin position="8"/>
        <end position="317"/>
    </location>
</feature>
<evidence type="ECO:0000313" key="2">
    <source>
        <dbReference type="EMBL" id="GAA4757017.1"/>
    </source>
</evidence>
<comment type="caution">
    <text evidence="2">The sequence shown here is derived from an EMBL/GenBank/DDBJ whole genome shotgun (WGS) entry which is preliminary data.</text>
</comment>
<name>A0ABP8ZHK5_9MICO</name>
<dbReference type="Gene3D" id="3.20.20.30">
    <property type="entry name" value="Luciferase-like domain"/>
    <property type="match status" value="1"/>
</dbReference>
<sequence length="346" mass="37058">MPVDDAVPFRLDVGGDPGMDPVALAARAAEAEAQGFDGVGAAETRHDPFLALALAARETSRIELLSTIAVAFARSPMTVAQTAFDLQSIADGRFLLGLGSQVKPHVERRFSMPWSRPAARMSEFVRAVRAIWATWQTGEPLRFSGEFYTHTLMTPFFSPPPLRVGLPPIWIAAVGERMTEVAGEVGDGLHAHSFTTRRYLAEVSAPALRRGAERAGRDAAQLGVALPALIAVGDDQASLDAAIRATKGQIAFYGSTPTYLPVLEAHGWGDLHERLHVASRRGDWAAMPDLVPDDVLSAFAAVGSATAVAAELRSRFTGLVTRLSFSASYPIEPEVLGRLVGALRRP</sequence>
<dbReference type="CDD" id="cd01097">
    <property type="entry name" value="Tetrahydromethanopterin_reductase"/>
    <property type="match status" value="1"/>
</dbReference>
<proteinExistence type="predicted"/>
<dbReference type="InterPro" id="IPR036661">
    <property type="entry name" value="Luciferase-like_sf"/>
</dbReference>
<dbReference type="SUPFAM" id="SSF51679">
    <property type="entry name" value="Bacterial luciferase-like"/>
    <property type="match status" value="1"/>
</dbReference>